<evidence type="ECO:0000313" key="3">
    <source>
        <dbReference type="Proteomes" id="UP001189429"/>
    </source>
</evidence>
<comment type="caution">
    <text evidence="2">The sequence shown here is derived from an EMBL/GenBank/DDBJ whole genome shotgun (WGS) entry which is preliminary data.</text>
</comment>
<dbReference type="Gene3D" id="1.20.5.2050">
    <property type="match status" value="2"/>
</dbReference>
<evidence type="ECO:0008006" key="4">
    <source>
        <dbReference type="Google" id="ProtNLM"/>
    </source>
</evidence>
<evidence type="ECO:0000313" key="2">
    <source>
        <dbReference type="EMBL" id="CAK0823300.1"/>
    </source>
</evidence>
<keyword evidence="3" id="KW-1185">Reference proteome</keyword>
<sequence>MAPLALAAGALAFARRGANLRWASLQVRLCSSTASGSSSGPGGGAADDSLAAVQGSAESGQGPRVYRRDKAEHIRVFRWGIGNSFRMQSQNRFMPVHKARNQQCMVRDDYYQSDNPNIYWDELNETWEVQWFEHSKLNAKPFPVKKYGVERARQEAAGFFEELRAAGRLGTKPVHESPQEGVFYDPRMQSWVCLAWRDGRPLSRCYSATKYGFEGARALAVAKQNDPVSGLLHLPGAARRHWKRERQRQQ</sequence>
<evidence type="ECO:0000256" key="1">
    <source>
        <dbReference type="SAM" id="MobiDB-lite"/>
    </source>
</evidence>
<dbReference type="Proteomes" id="UP001189429">
    <property type="component" value="Unassembled WGS sequence"/>
</dbReference>
<reference evidence="2" key="1">
    <citation type="submission" date="2023-10" db="EMBL/GenBank/DDBJ databases">
        <authorList>
            <person name="Chen Y."/>
            <person name="Shah S."/>
            <person name="Dougan E. K."/>
            <person name="Thang M."/>
            <person name="Chan C."/>
        </authorList>
    </citation>
    <scope>NUCLEOTIDE SEQUENCE [LARGE SCALE GENOMIC DNA]</scope>
</reference>
<gene>
    <name evidence="2" type="ORF">PCOR1329_LOCUS24072</name>
</gene>
<feature type="region of interest" description="Disordered" evidence="1">
    <location>
        <begin position="34"/>
        <end position="65"/>
    </location>
</feature>
<dbReference type="EMBL" id="CAUYUJ010008231">
    <property type="protein sequence ID" value="CAK0823300.1"/>
    <property type="molecule type" value="Genomic_DNA"/>
</dbReference>
<proteinExistence type="predicted"/>
<name>A0ABN9RVD4_9DINO</name>
<accession>A0ABN9RVD4</accession>
<organism evidence="2 3">
    <name type="scientific">Prorocentrum cordatum</name>
    <dbReference type="NCBI Taxonomy" id="2364126"/>
    <lineage>
        <taxon>Eukaryota</taxon>
        <taxon>Sar</taxon>
        <taxon>Alveolata</taxon>
        <taxon>Dinophyceae</taxon>
        <taxon>Prorocentrales</taxon>
        <taxon>Prorocentraceae</taxon>
        <taxon>Prorocentrum</taxon>
    </lineage>
</organism>
<protein>
    <recommendedName>
        <fullName evidence="4">AP2/ERF domain-containing protein</fullName>
    </recommendedName>
</protein>